<dbReference type="SUPFAM" id="SSF88713">
    <property type="entry name" value="Glycoside hydrolase/deacetylase"/>
    <property type="match status" value="1"/>
</dbReference>
<dbReference type="GO" id="GO:0016810">
    <property type="term" value="F:hydrolase activity, acting on carbon-nitrogen (but not peptide) bonds"/>
    <property type="evidence" value="ECO:0007669"/>
    <property type="project" value="InterPro"/>
</dbReference>
<evidence type="ECO:0000259" key="2">
    <source>
        <dbReference type="PROSITE" id="PS51677"/>
    </source>
</evidence>
<dbReference type="EMBL" id="LYXU01000002">
    <property type="protein sequence ID" value="OBS25255.1"/>
    <property type="molecule type" value="Genomic_DNA"/>
</dbReference>
<evidence type="ECO:0000313" key="4">
    <source>
        <dbReference type="Proteomes" id="UP000091967"/>
    </source>
</evidence>
<dbReference type="GO" id="GO:0005975">
    <property type="term" value="P:carbohydrate metabolic process"/>
    <property type="evidence" value="ECO:0007669"/>
    <property type="project" value="InterPro"/>
</dbReference>
<dbReference type="STRING" id="36050.A0A1B8AXK8"/>
<sequence>MSDTCAPHSDYSFPRDFKGYGEKGLQGLKWLNNAKIAVSFVINYEEGAEHSIDNGDEISETTLREFPGTVRINERDYNAESEYEYGSRVGFWRLFKLFNKNNMKFTLYAVAQALEQQPEVATRCVQEGHDVASHGYRWVDHHEWPIEKEKEYIRKGINSLKSLTGYAPKGWYYGRPSPRSRTLVPQVYQEMGEELIWASDTYADDVPYWIDLPSERNEPSPKGCLMVPYSYDCNDFKFHTVTGFNDPDGFYTHLKNAFDVLYGEGEDGEPKMMTVGLHCRIIGRPGRFKALKEFVDYIALKDGVWVATRTEIAEVFKAQFPYNSGQMAGDERQIADHLGDKPGHNYTYLSPNYSRQLYTMLTEAYRLTATEIIAKIRDDQLTVEEYAESLLARIKERDPIVRGWVYLNPDQVLYEARKLDEIPKENRGPLHGVAVAVKDVIYTKDMPTQFNSPIYEGDAPQVDAASVIILRKAGALIFGKTATTEFAATTEGPATTNPHDSSRTPGGSSSGSGAVVGDFQVTIALGTQTGGSTIRPASFNGIYGFKPTWNSISREGQKMFSIINDTIGFYSRSVADLNLLADVFALEDDELPNPDEEVLLKELRIGICKTMVWPQAGYGLVNAMIKAIELLRSNGATVTEIEFPDHLKDLPDWYSTIFNSDGRTAFLPEYRLDKSRIADQLVGHVENRMKITKAAQLKAFDAIAAARPVVDDMLSQYDAVLTPSVPDEAPEGLESTGSAAFCQIWTVLHNPVINVPGFRGYNGMPIGLSLVAPRYHDRKLLAVSEVVGRMFVACLS</sequence>
<dbReference type="Gene3D" id="3.20.20.370">
    <property type="entry name" value="Glycoside hydrolase/deacetylase"/>
    <property type="match status" value="1"/>
</dbReference>
<dbReference type="SUPFAM" id="SSF75304">
    <property type="entry name" value="Amidase signature (AS) enzymes"/>
    <property type="match status" value="1"/>
</dbReference>
<gene>
    <name evidence="3" type="ORF">FPOA_05788</name>
</gene>
<feature type="domain" description="NodB homology" evidence="2">
    <location>
        <begin position="77"/>
        <end position="307"/>
    </location>
</feature>
<dbReference type="InterPro" id="IPR023631">
    <property type="entry name" value="Amidase_dom"/>
</dbReference>
<dbReference type="Gene3D" id="3.90.1300.10">
    <property type="entry name" value="Amidase signature (AS) domain"/>
    <property type="match status" value="1"/>
</dbReference>
<organism evidence="3 4">
    <name type="scientific">Fusarium poae</name>
    <dbReference type="NCBI Taxonomy" id="36050"/>
    <lineage>
        <taxon>Eukaryota</taxon>
        <taxon>Fungi</taxon>
        <taxon>Dikarya</taxon>
        <taxon>Ascomycota</taxon>
        <taxon>Pezizomycotina</taxon>
        <taxon>Sordariomycetes</taxon>
        <taxon>Hypocreomycetidae</taxon>
        <taxon>Hypocreales</taxon>
        <taxon>Nectriaceae</taxon>
        <taxon>Fusarium</taxon>
    </lineage>
</organism>
<dbReference type="Pfam" id="PF01425">
    <property type="entry name" value="Amidase"/>
    <property type="match status" value="1"/>
</dbReference>
<keyword evidence="4" id="KW-1185">Reference proteome</keyword>
<accession>A0A1B8AXK8</accession>
<dbReference type="PANTHER" id="PTHR43123">
    <property type="entry name" value="POLYSACCHARIDE DEACETYLASE-RELATED"/>
    <property type="match status" value="1"/>
</dbReference>
<dbReference type="Proteomes" id="UP000091967">
    <property type="component" value="Unassembled WGS sequence"/>
</dbReference>
<protein>
    <recommendedName>
        <fullName evidence="2">NodB homology domain-containing protein</fullName>
    </recommendedName>
</protein>
<dbReference type="AlphaFoldDB" id="A0A1B8AXK8"/>
<evidence type="ECO:0000256" key="1">
    <source>
        <dbReference type="SAM" id="MobiDB-lite"/>
    </source>
</evidence>
<name>A0A1B8AXK8_FUSPO</name>
<feature type="region of interest" description="Disordered" evidence="1">
    <location>
        <begin position="488"/>
        <end position="512"/>
    </location>
</feature>
<dbReference type="InterPro" id="IPR036928">
    <property type="entry name" value="AS_sf"/>
</dbReference>
<dbReference type="Pfam" id="PF01522">
    <property type="entry name" value="Polysacc_deac_1"/>
    <property type="match status" value="1"/>
</dbReference>
<reference evidence="3 4" key="1">
    <citation type="submission" date="2016-06" db="EMBL/GenBank/DDBJ databases">
        <title>Living apart together: crosstalk between the core and supernumerary genomes in a fungal plant pathogen.</title>
        <authorList>
            <person name="Vanheule A."/>
            <person name="Audenaert K."/>
            <person name="Warris S."/>
            <person name="Van De Geest H."/>
            <person name="Schijlen E."/>
            <person name="Hofte M."/>
            <person name="De Saeger S."/>
            <person name="Haesaert G."/>
            <person name="Waalwijk C."/>
            <person name="Van Der Lee T."/>
        </authorList>
    </citation>
    <scope>NUCLEOTIDE SEQUENCE [LARGE SCALE GENOMIC DNA]</scope>
    <source>
        <strain evidence="3 4">2516</strain>
    </source>
</reference>
<dbReference type="PANTHER" id="PTHR43123:SF1">
    <property type="entry name" value="POLYSACCHARIDE DEACETYLASE-RELATED"/>
    <property type="match status" value="1"/>
</dbReference>
<evidence type="ECO:0000313" key="3">
    <source>
        <dbReference type="EMBL" id="OBS25255.1"/>
    </source>
</evidence>
<dbReference type="PROSITE" id="PS51677">
    <property type="entry name" value="NODB"/>
    <property type="match status" value="1"/>
</dbReference>
<comment type="caution">
    <text evidence="3">The sequence shown here is derived from an EMBL/GenBank/DDBJ whole genome shotgun (WGS) entry which is preliminary data.</text>
</comment>
<dbReference type="InterPro" id="IPR011330">
    <property type="entry name" value="Glyco_hydro/deAcase_b/a-brl"/>
</dbReference>
<dbReference type="InterPro" id="IPR002509">
    <property type="entry name" value="NODB_dom"/>
</dbReference>
<proteinExistence type="predicted"/>